<dbReference type="EMBL" id="KL367790">
    <property type="protein sequence ID" value="KFD59629.1"/>
    <property type="molecule type" value="Genomic_DNA"/>
</dbReference>
<organism evidence="1">
    <name type="scientific">Trichuris suis</name>
    <name type="common">pig whipworm</name>
    <dbReference type="NCBI Taxonomy" id="68888"/>
    <lineage>
        <taxon>Eukaryota</taxon>
        <taxon>Metazoa</taxon>
        <taxon>Ecdysozoa</taxon>
        <taxon>Nematoda</taxon>
        <taxon>Enoplea</taxon>
        <taxon>Dorylaimia</taxon>
        <taxon>Trichinellida</taxon>
        <taxon>Trichuridae</taxon>
        <taxon>Trichuris</taxon>
    </lineage>
</organism>
<gene>
    <name evidence="1" type="ORF">M514_28193</name>
</gene>
<accession>A0A085MQY3</accession>
<sequence>MVSEKRESERIENERVEAVYLHGRIQICLGETEAFRESLILSPNKAIMVKKHEETGYKRKKRLEKRRFNHNALF</sequence>
<reference evidence="1" key="1">
    <citation type="journal article" date="2014" name="Nat. Genet.">
        <title>Genome and transcriptome of the porcine whipworm Trichuris suis.</title>
        <authorList>
            <person name="Jex A.R."/>
            <person name="Nejsum P."/>
            <person name="Schwarz E.M."/>
            <person name="Hu L."/>
            <person name="Young N.D."/>
            <person name="Hall R.S."/>
            <person name="Korhonen P.K."/>
            <person name="Liao S."/>
            <person name="Thamsborg S."/>
            <person name="Xia J."/>
            <person name="Xu P."/>
            <person name="Wang S."/>
            <person name="Scheerlinck J.P."/>
            <person name="Hofmann A."/>
            <person name="Sternberg P.W."/>
            <person name="Wang J."/>
            <person name="Gasser R.B."/>
        </authorList>
    </citation>
    <scope>NUCLEOTIDE SEQUENCE [LARGE SCALE GENOMIC DNA]</scope>
    <source>
        <strain evidence="1">DCEP-RM93F</strain>
    </source>
</reference>
<dbReference type="Proteomes" id="UP000030758">
    <property type="component" value="Unassembled WGS sequence"/>
</dbReference>
<protein>
    <submittedName>
        <fullName evidence="1">Uncharacterized protein</fullName>
    </submittedName>
</protein>
<feature type="non-terminal residue" evidence="1">
    <location>
        <position position="74"/>
    </location>
</feature>
<evidence type="ECO:0000313" key="1">
    <source>
        <dbReference type="EMBL" id="KFD59629.1"/>
    </source>
</evidence>
<dbReference type="AlphaFoldDB" id="A0A085MQY3"/>
<name>A0A085MQY3_9BILA</name>
<proteinExistence type="predicted"/>